<protein>
    <submittedName>
        <fullName evidence="4">Protein SMG8</fullName>
    </submittedName>
</protein>
<accession>A0A068X3Z5</accession>
<name>A0A068X3Z5_ECHGR</name>
<evidence type="ECO:0000256" key="1">
    <source>
        <dbReference type="SAM" id="MobiDB-lite"/>
    </source>
</evidence>
<dbReference type="AlphaFoldDB" id="A0A068X3Z5"/>
<reference evidence="2 3" key="1">
    <citation type="journal article" date="2013" name="Nature">
        <title>The genomes of four tapeworm species reveal adaptations to parasitism.</title>
        <authorList>
            <person name="Tsai I.J."/>
            <person name="Zarowiecki M."/>
            <person name="Holroyd N."/>
            <person name="Garciarrubio A."/>
            <person name="Sanchez-Flores A."/>
            <person name="Brooks K.L."/>
            <person name="Tracey A."/>
            <person name="Bobes R.J."/>
            <person name="Fragoso G."/>
            <person name="Sciutto E."/>
            <person name="Aslett M."/>
            <person name="Beasley H."/>
            <person name="Bennett H.M."/>
            <person name="Cai J."/>
            <person name="Camicia F."/>
            <person name="Clark R."/>
            <person name="Cucher M."/>
            <person name="De Silva N."/>
            <person name="Day T.A."/>
            <person name="Deplazes P."/>
            <person name="Estrada K."/>
            <person name="Fernandez C."/>
            <person name="Holland P.W."/>
            <person name="Hou J."/>
            <person name="Hu S."/>
            <person name="Huckvale T."/>
            <person name="Hung S.S."/>
            <person name="Kamenetzky L."/>
            <person name="Keane J.A."/>
            <person name="Kiss F."/>
            <person name="Koziol U."/>
            <person name="Lambert O."/>
            <person name="Liu K."/>
            <person name="Luo X."/>
            <person name="Luo Y."/>
            <person name="Macchiaroli N."/>
            <person name="Nichol S."/>
            <person name="Paps J."/>
            <person name="Parkinson J."/>
            <person name="Pouchkina-Stantcheva N."/>
            <person name="Riddiford N."/>
            <person name="Rosenzvit M."/>
            <person name="Salinas G."/>
            <person name="Wasmuth J.D."/>
            <person name="Zamanian M."/>
            <person name="Zheng Y."/>
            <person name="Cai X."/>
            <person name="Soberon X."/>
            <person name="Olson P.D."/>
            <person name="Laclette J.P."/>
            <person name="Brehm K."/>
            <person name="Berriman M."/>
            <person name="Garciarrubio A."/>
            <person name="Bobes R.J."/>
            <person name="Fragoso G."/>
            <person name="Sanchez-Flores A."/>
            <person name="Estrada K."/>
            <person name="Cevallos M.A."/>
            <person name="Morett E."/>
            <person name="Gonzalez V."/>
            <person name="Portillo T."/>
            <person name="Ochoa-Leyva A."/>
            <person name="Jose M.V."/>
            <person name="Sciutto E."/>
            <person name="Landa A."/>
            <person name="Jimenez L."/>
            <person name="Valdes V."/>
            <person name="Carrero J.C."/>
            <person name="Larralde C."/>
            <person name="Morales-Montor J."/>
            <person name="Limon-Lason J."/>
            <person name="Soberon X."/>
            <person name="Laclette J.P."/>
        </authorList>
    </citation>
    <scope>NUCLEOTIDE SEQUENCE [LARGE SCALE GENOMIC DNA]</scope>
</reference>
<dbReference type="EMBL" id="LK028616">
    <property type="protein sequence ID" value="CDS24725.1"/>
    <property type="molecule type" value="Genomic_DNA"/>
</dbReference>
<sequence length="215" mass="23937">MADWEVGSDGAMARERKEVKVEDKKEPDNEDEPKRQGGFEDQLGADTSVNRSVTRAAQCLVLQCGVINGHQFLIGGFVEVGKHNQTIHSQRMAICDELSTTQMNSAEAHLDAELDSLLKIYLVYSTLLGRPRSIVHAAHQIWYRSSTSRSQGFSVDADLPGSLGRQCDSAVYYSCSYYLLREKFRKELTKANKEKCIKCNTGELSPLTKENNGGD</sequence>
<feature type="region of interest" description="Disordered" evidence="1">
    <location>
        <begin position="1"/>
        <end position="45"/>
    </location>
</feature>
<dbReference type="Proteomes" id="UP000492820">
    <property type="component" value="Unassembled WGS sequence"/>
</dbReference>
<evidence type="ECO:0000313" key="3">
    <source>
        <dbReference type="Proteomes" id="UP000492820"/>
    </source>
</evidence>
<reference evidence="2" key="2">
    <citation type="submission" date="2014-06" db="EMBL/GenBank/DDBJ databases">
        <authorList>
            <person name="Aslett M."/>
        </authorList>
    </citation>
    <scope>NUCLEOTIDE SEQUENCE</scope>
</reference>
<organism evidence="2">
    <name type="scientific">Echinococcus granulosus</name>
    <name type="common">Hydatid tapeworm</name>
    <dbReference type="NCBI Taxonomy" id="6210"/>
    <lineage>
        <taxon>Eukaryota</taxon>
        <taxon>Metazoa</taxon>
        <taxon>Spiralia</taxon>
        <taxon>Lophotrochozoa</taxon>
        <taxon>Platyhelminthes</taxon>
        <taxon>Cestoda</taxon>
        <taxon>Eucestoda</taxon>
        <taxon>Cyclophyllidea</taxon>
        <taxon>Taeniidae</taxon>
        <taxon>Echinococcus</taxon>
        <taxon>Echinococcus granulosus group</taxon>
    </lineage>
</organism>
<reference evidence="4" key="3">
    <citation type="submission" date="2020-10" db="UniProtKB">
        <authorList>
            <consortium name="WormBaseParasite"/>
        </authorList>
    </citation>
    <scope>IDENTIFICATION</scope>
</reference>
<dbReference type="WBParaSite" id="EgrG_002049100">
    <property type="protein sequence ID" value="EgrG_002049100"/>
    <property type="gene ID" value="EgrG_002049100"/>
</dbReference>
<evidence type="ECO:0000313" key="4">
    <source>
        <dbReference type="WBParaSite" id="EgrG_002049100"/>
    </source>
</evidence>
<proteinExistence type="predicted"/>
<feature type="compositionally biased region" description="Basic and acidic residues" evidence="1">
    <location>
        <begin position="12"/>
        <end position="38"/>
    </location>
</feature>
<gene>
    <name evidence="2" type="ORF">EgrG_002049100</name>
</gene>
<evidence type="ECO:0000313" key="2">
    <source>
        <dbReference type="EMBL" id="CDS24725.1"/>
    </source>
</evidence>